<dbReference type="VEuPathDB" id="PiroplasmaDB:BmR1_04g05465"/>
<evidence type="ECO:0000313" key="3">
    <source>
        <dbReference type="Proteomes" id="UP000002899"/>
    </source>
</evidence>
<dbReference type="KEGG" id="bmic:BmR1_04g05465"/>
<dbReference type="Proteomes" id="UP000002899">
    <property type="component" value="Chromosome IV"/>
</dbReference>
<evidence type="ECO:0000259" key="1">
    <source>
        <dbReference type="Pfam" id="PF01778"/>
    </source>
</evidence>
<organism evidence="2 3">
    <name type="scientific">Babesia microti (strain RI)</name>
    <dbReference type="NCBI Taxonomy" id="1133968"/>
    <lineage>
        <taxon>Eukaryota</taxon>
        <taxon>Sar</taxon>
        <taxon>Alveolata</taxon>
        <taxon>Apicomplexa</taxon>
        <taxon>Aconoidasida</taxon>
        <taxon>Piroplasmida</taxon>
        <taxon>Babesiidae</taxon>
        <taxon>Babesia</taxon>
    </lineage>
</organism>
<reference evidence="2 3" key="2">
    <citation type="journal article" date="2013" name="PLoS ONE">
        <title>Whole genome mapping and re-organization of the nuclear and mitochondrial genomes of Babesia microti isolates.</title>
        <authorList>
            <person name="Cornillot E."/>
            <person name="Dassouli A."/>
            <person name="Garg A."/>
            <person name="Pachikara N."/>
            <person name="Randazzo S."/>
            <person name="Depoix D."/>
            <person name="Carcy B."/>
            <person name="Delbecq S."/>
            <person name="Frutos R."/>
            <person name="Silva J.C."/>
            <person name="Sutton R."/>
            <person name="Krause P.J."/>
            <person name="Mamoun C.B."/>
        </authorList>
    </citation>
    <scope>NUCLEOTIDE SEQUENCE [LARGE SCALE GENOMIC DNA]</scope>
    <source>
        <strain evidence="2 3">RI</strain>
    </source>
</reference>
<name>I7IS38_BABMR</name>
<sequence>MVKEIGTAPDCLLWQLVKHNHSKLIKSGKFTFSREVGNITNQHTAKNTGYTNKKRIDVLSACEGSSVKLFNDTGHTIRRPKSRLSNKNFTKSLKNQAIIRDIVKKTRPQLAFQISQKFSKLVTIKTIDKTD</sequence>
<dbReference type="RefSeq" id="XP_012649699.1">
    <property type="nucleotide sequence ID" value="XM_012794245.1"/>
</dbReference>
<dbReference type="Pfam" id="PF01778">
    <property type="entry name" value="Ribosomal_L28e"/>
    <property type="match status" value="1"/>
</dbReference>
<reference evidence="2 3" key="1">
    <citation type="journal article" date="2012" name="Nucleic Acids Res.">
        <title>Sequencing of the smallest Apicomplexan genome from the human pathogen Babesia microti.</title>
        <authorList>
            <person name="Cornillot E."/>
            <person name="Hadj-Kaddour K."/>
            <person name="Dassouli A."/>
            <person name="Noel B."/>
            <person name="Ranwez V."/>
            <person name="Vacherie B."/>
            <person name="Augagneur Y."/>
            <person name="Bres V."/>
            <person name="Duclos A."/>
            <person name="Randazzo S."/>
            <person name="Carcy B."/>
            <person name="Debierre-Grockiego F."/>
            <person name="Delbecq S."/>
            <person name="Moubri-Menage K."/>
            <person name="Shams-Eldin H."/>
            <person name="Usmani-Brown S."/>
            <person name="Bringaud F."/>
            <person name="Wincker P."/>
            <person name="Vivares C.P."/>
            <person name="Schwarz R.T."/>
            <person name="Schetters T.P."/>
            <person name="Krause P.J."/>
            <person name="Gorenflot A."/>
            <person name="Berry V."/>
            <person name="Barbe V."/>
            <person name="Ben Mamoun C."/>
        </authorList>
    </citation>
    <scope>NUCLEOTIDE SEQUENCE [LARGE SCALE GENOMIC DNA]</scope>
    <source>
        <strain evidence="2 3">RI</strain>
    </source>
</reference>
<proteinExistence type="predicted"/>
<gene>
    <name evidence="2" type="ORF">BmR1_04g05465</name>
</gene>
<reference evidence="2 3" key="3">
    <citation type="journal article" date="2016" name="Sci. Rep.">
        <title>Genome-wide diversity and gene expression profiling of Babesia microti isolates identify polymorphic genes that mediate host-pathogen interactions.</title>
        <authorList>
            <person name="Silva J.C."/>
            <person name="Cornillot E."/>
            <person name="McCracken C."/>
            <person name="Usmani-Brown S."/>
            <person name="Dwivedi A."/>
            <person name="Ifeonu O.O."/>
            <person name="Crabtree J."/>
            <person name="Gotia H.T."/>
            <person name="Virji A.Z."/>
            <person name="Reynes C."/>
            <person name="Colinge J."/>
            <person name="Kumar V."/>
            <person name="Lawres L."/>
            <person name="Pazzi J.E."/>
            <person name="Pablo J.V."/>
            <person name="Hung C."/>
            <person name="Brancato J."/>
            <person name="Kumari P."/>
            <person name="Orvis J."/>
            <person name="Tretina K."/>
            <person name="Chibucos M."/>
            <person name="Ott S."/>
            <person name="Sadzewicz L."/>
            <person name="Sengamalay N."/>
            <person name="Shetty A.C."/>
            <person name="Su Q."/>
            <person name="Tallon L."/>
            <person name="Fraser C.M."/>
            <person name="Frutos R."/>
            <person name="Molina D.M."/>
            <person name="Krause P.J."/>
            <person name="Ben Mamoun C."/>
        </authorList>
    </citation>
    <scope>NUCLEOTIDE SEQUENCE [LARGE SCALE GENOMIC DNA]</scope>
    <source>
        <strain evidence="2 3">RI</strain>
    </source>
</reference>
<keyword evidence="3" id="KW-1185">Reference proteome</keyword>
<protein>
    <recommendedName>
        <fullName evidence="1">Ribosomal eL28/Mak16 domain-containing protein</fullName>
    </recommendedName>
</protein>
<evidence type="ECO:0000313" key="2">
    <source>
        <dbReference type="EMBL" id="CCF75291.1"/>
    </source>
</evidence>
<feature type="domain" description="Ribosomal eL28/Mak16" evidence="1">
    <location>
        <begin position="12"/>
        <end position="122"/>
    </location>
</feature>
<dbReference type="EMBL" id="LN871599">
    <property type="protein sequence ID" value="CCF75291.1"/>
    <property type="molecule type" value="Genomic_DNA"/>
</dbReference>
<dbReference type="GeneID" id="24425736"/>
<accession>I7IS38</accession>
<dbReference type="Gene3D" id="3.30.390.110">
    <property type="match status" value="1"/>
</dbReference>
<dbReference type="InterPro" id="IPR029004">
    <property type="entry name" value="Ribosomal_eL28/Mak16"/>
</dbReference>
<dbReference type="AlphaFoldDB" id="I7IS38"/>
<dbReference type="OrthoDB" id="338850at2759"/>